<dbReference type="AlphaFoldDB" id="A0A1Y2ICF8"/>
<name>A0A1Y2ICF8_TRAC3</name>
<evidence type="ECO:0000313" key="1">
    <source>
        <dbReference type="EMBL" id="OSC98363.1"/>
    </source>
</evidence>
<dbReference type="Proteomes" id="UP000193067">
    <property type="component" value="Unassembled WGS sequence"/>
</dbReference>
<sequence>MPPHPSFPPPEHTIVHSKANPFIPHSLMRREPTLIIDYASRGVNGGIDTVFLVHPPLNPIGLGDPLRFLYVDDHGRERVYNVQISQLRVLEEHAVEFVAHLCCPPFPPITQPYVFVHVERQHVRLQPAFSPIITFLCHRPWKRHTIALPPSSFAEHESTLDWSAPFTRTWSPFHRFLRWKRPATINGEALSADNLRDVRITTTTTMERFRVREEGRKPERLRASY</sequence>
<protein>
    <submittedName>
        <fullName evidence="1">Uncharacterized protein</fullName>
    </submittedName>
</protein>
<gene>
    <name evidence="1" type="ORF">PYCCODRAFT_1439394</name>
</gene>
<reference evidence="1 2" key="1">
    <citation type="journal article" date="2015" name="Biotechnol. Biofuels">
        <title>Enhanced degradation of softwood versus hardwood by the white-rot fungus Pycnoporus coccineus.</title>
        <authorList>
            <person name="Couturier M."/>
            <person name="Navarro D."/>
            <person name="Chevret D."/>
            <person name="Henrissat B."/>
            <person name="Piumi F."/>
            <person name="Ruiz-Duenas F.J."/>
            <person name="Martinez A.T."/>
            <person name="Grigoriev I.V."/>
            <person name="Riley R."/>
            <person name="Lipzen A."/>
            <person name="Berrin J.G."/>
            <person name="Master E.R."/>
            <person name="Rosso M.N."/>
        </authorList>
    </citation>
    <scope>NUCLEOTIDE SEQUENCE [LARGE SCALE GENOMIC DNA]</scope>
    <source>
        <strain evidence="1 2">BRFM310</strain>
    </source>
</reference>
<proteinExistence type="predicted"/>
<accession>A0A1Y2ICF8</accession>
<evidence type="ECO:0000313" key="2">
    <source>
        <dbReference type="Proteomes" id="UP000193067"/>
    </source>
</evidence>
<keyword evidence="2" id="KW-1185">Reference proteome</keyword>
<dbReference type="EMBL" id="KZ084139">
    <property type="protein sequence ID" value="OSC98363.1"/>
    <property type="molecule type" value="Genomic_DNA"/>
</dbReference>
<organism evidence="1 2">
    <name type="scientific">Trametes coccinea (strain BRFM310)</name>
    <name type="common">Pycnoporus coccineus</name>
    <dbReference type="NCBI Taxonomy" id="1353009"/>
    <lineage>
        <taxon>Eukaryota</taxon>
        <taxon>Fungi</taxon>
        <taxon>Dikarya</taxon>
        <taxon>Basidiomycota</taxon>
        <taxon>Agaricomycotina</taxon>
        <taxon>Agaricomycetes</taxon>
        <taxon>Polyporales</taxon>
        <taxon>Polyporaceae</taxon>
        <taxon>Trametes</taxon>
    </lineage>
</organism>